<dbReference type="AlphaFoldDB" id="A0A0F9MKS4"/>
<organism evidence="1">
    <name type="scientific">marine sediment metagenome</name>
    <dbReference type="NCBI Taxonomy" id="412755"/>
    <lineage>
        <taxon>unclassified sequences</taxon>
        <taxon>metagenomes</taxon>
        <taxon>ecological metagenomes</taxon>
    </lineage>
</organism>
<protein>
    <submittedName>
        <fullName evidence="1">Uncharacterized protein</fullName>
    </submittedName>
</protein>
<gene>
    <name evidence="1" type="ORF">LCGC14_1370390</name>
</gene>
<comment type="caution">
    <text evidence="1">The sequence shown here is derived from an EMBL/GenBank/DDBJ whole genome shotgun (WGS) entry which is preliminary data.</text>
</comment>
<reference evidence="1" key="1">
    <citation type="journal article" date="2015" name="Nature">
        <title>Complex archaea that bridge the gap between prokaryotes and eukaryotes.</title>
        <authorList>
            <person name="Spang A."/>
            <person name="Saw J.H."/>
            <person name="Jorgensen S.L."/>
            <person name="Zaremba-Niedzwiedzka K."/>
            <person name="Martijn J."/>
            <person name="Lind A.E."/>
            <person name="van Eijk R."/>
            <person name="Schleper C."/>
            <person name="Guy L."/>
            <person name="Ettema T.J."/>
        </authorList>
    </citation>
    <scope>NUCLEOTIDE SEQUENCE</scope>
</reference>
<name>A0A0F9MKS4_9ZZZZ</name>
<dbReference type="EMBL" id="LAZR01008646">
    <property type="protein sequence ID" value="KKM77405.1"/>
    <property type="molecule type" value="Genomic_DNA"/>
</dbReference>
<evidence type="ECO:0000313" key="1">
    <source>
        <dbReference type="EMBL" id="KKM77405.1"/>
    </source>
</evidence>
<sequence length="200" mass="22516">MISIFSSPTKNNIKQRNAVNSWLSLRVDQEVILFGERAKEIAASTGAFHIENNLYEYGKRPIFLFCDPEVIIFDSLVAAICIIEDNFTDGYLVIGGVTKLNTKEEINFNNEMWDLDLIRDARTLGKECNGIGYYAFPKGLYDTPCSPGRGMIDYARDFPVPVVDITRYAPTVYQGIASPPQLLDLSTHILTARGIIELRR</sequence>
<accession>A0A0F9MKS4</accession>
<proteinExistence type="predicted"/>